<dbReference type="EMBL" id="BAAAQX010000001">
    <property type="protein sequence ID" value="GAA2204929.1"/>
    <property type="molecule type" value="Genomic_DNA"/>
</dbReference>
<evidence type="ECO:0008006" key="3">
    <source>
        <dbReference type="Google" id="ProtNLM"/>
    </source>
</evidence>
<organism evidence="1 2">
    <name type="scientific">Nonomuraea monospora</name>
    <dbReference type="NCBI Taxonomy" id="568818"/>
    <lineage>
        <taxon>Bacteria</taxon>
        <taxon>Bacillati</taxon>
        <taxon>Actinomycetota</taxon>
        <taxon>Actinomycetes</taxon>
        <taxon>Streptosporangiales</taxon>
        <taxon>Streptosporangiaceae</taxon>
        <taxon>Nonomuraea</taxon>
    </lineage>
</organism>
<name>A0ABP5NZH5_9ACTN</name>
<comment type="caution">
    <text evidence="1">The sequence shown here is derived from an EMBL/GenBank/DDBJ whole genome shotgun (WGS) entry which is preliminary data.</text>
</comment>
<dbReference type="Proteomes" id="UP001499843">
    <property type="component" value="Unassembled WGS sequence"/>
</dbReference>
<accession>A0ABP5NZH5</accession>
<evidence type="ECO:0000313" key="1">
    <source>
        <dbReference type="EMBL" id="GAA2204929.1"/>
    </source>
</evidence>
<evidence type="ECO:0000313" key="2">
    <source>
        <dbReference type="Proteomes" id="UP001499843"/>
    </source>
</evidence>
<reference evidence="2" key="1">
    <citation type="journal article" date="2019" name="Int. J. Syst. Evol. Microbiol.">
        <title>The Global Catalogue of Microorganisms (GCM) 10K type strain sequencing project: providing services to taxonomists for standard genome sequencing and annotation.</title>
        <authorList>
            <consortium name="The Broad Institute Genomics Platform"/>
            <consortium name="The Broad Institute Genome Sequencing Center for Infectious Disease"/>
            <person name="Wu L."/>
            <person name="Ma J."/>
        </authorList>
    </citation>
    <scope>NUCLEOTIDE SEQUENCE [LARGE SCALE GENOMIC DNA]</scope>
    <source>
        <strain evidence="2">JCM 16114</strain>
    </source>
</reference>
<sequence>MVRPRHPIKELEEVLAAAERKGWSVSKGKKYYSMKCPCGSHMKTVKCTPSGNNYRRNLLAQLGRVTCWNDEETP</sequence>
<proteinExistence type="predicted"/>
<gene>
    <name evidence="1" type="ORF">GCM10009850_006170</name>
</gene>
<dbReference type="RefSeq" id="WP_344470633.1">
    <property type="nucleotide sequence ID" value="NZ_BAAAQX010000001.1"/>
</dbReference>
<keyword evidence="2" id="KW-1185">Reference proteome</keyword>
<protein>
    <recommendedName>
        <fullName evidence="3">HicA-like toxin</fullName>
    </recommendedName>
</protein>